<dbReference type="Proteomes" id="UP000003610">
    <property type="component" value="Unassembled WGS sequence"/>
</dbReference>
<accession>E1KTE3</accession>
<dbReference type="EMBL" id="AEDO01000054">
    <property type="protein sequence ID" value="EFL45241.1"/>
    <property type="molecule type" value="Genomic_DNA"/>
</dbReference>
<evidence type="ECO:0000313" key="1">
    <source>
        <dbReference type="EMBL" id="EFL45241.1"/>
    </source>
</evidence>
<comment type="caution">
    <text evidence="1">The sequence shown here is derived from an EMBL/GenBank/DDBJ whole genome shotgun (WGS) entry which is preliminary data.</text>
</comment>
<reference evidence="1 2" key="1">
    <citation type="submission" date="2010-08" db="EMBL/GenBank/DDBJ databases">
        <authorList>
            <person name="Durkin A.S."/>
            <person name="Madupu R."/>
            <person name="Torralba M."/>
            <person name="Gillis M."/>
            <person name="Methe B."/>
            <person name="Sutton G."/>
            <person name="Nelson K.E."/>
        </authorList>
    </citation>
    <scope>NUCLEOTIDE SEQUENCE [LARGE SCALE GENOMIC DNA]</scope>
    <source>
        <strain evidence="1 2">FB035-09AN</strain>
    </source>
</reference>
<organism evidence="1 2">
    <name type="scientific">Prevotella disiens FB035-09AN</name>
    <dbReference type="NCBI Taxonomy" id="866771"/>
    <lineage>
        <taxon>Bacteria</taxon>
        <taxon>Pseudomonadati</taxon>
        <taxon>Bacteroidota</taxon>
        <taxon>Bacteroidia</taxon>
        <taxon>Bacteroidales</taxon>
        <taxon>Prevotellaceae</taxon>
        <taxon>Prevotella</taxon>
    </lineage>
</organism>
<proteinExistence type="predicted"/>
<sequence length="46" mass="5517">MFFDASNIDVFALYKGVQWIIQACIKDYTSVYKAENPLLARRYYKY</sequence>
<protein>
    <submittedName>
        <fullName evidence="1">Uncharacterized protein</fullName>
    </submittedName>
</protein>
<gene>
    <name evidence="1" type="ORF">HMPREF9296_0722</name>
</gene>
<name>E1KTE3_9BACT</name>
<dbReference type="AlphaFoldDB" id="E1KTE3"/>
<evidence type="ECO:0000313" key="2">
    <source>
        <dbReference type="Proteomes" id="UP000003610"/>
    </source>
</evidence>